<accession>A0A139MW04</accession>
<dbReference type="RefSeq" id="WP_231088036.1">
    <property type="nucleotide sequence ID" value="NZ_KQ968748.1"/>
</dbReference>
<dbReference type="EMBL" id="LQOF01000286">
    <property type="protein sequence ID" value="KXT67747.1"/>
    <property type="molecule type" value="Genomic_DNA"/>
</dbReference>
<proteinExistence type="predicted"/>
<reference evidence="1 2" key="1">
    <citation type="submission" date="2016-01" db="EMBL/GenBank/DDBJ databases">
        <title>Highly variable Streptococcus oralis are common among viridans streptococci isolated from primates.</title>
        <authorList>
            <person name="Denapaite D."/>
            <person name="Rieger M."/>
            <person name="Koendgen S."/>
            <person name="Brueckner R."/>
            <person name="Ochigava I."/>
            <person name="Kappeler P."/>
            <person name="Maetz-Rensing K."/>
            <person name="Leendertz F."/>
            <person name="Hakenbeck R."/>
        </authorList>
    </citation>
    <scope>NUCLEOTIDE SEQUENCE [LARGE SCALE GENOMIC DNA]</scope>
    <source>
        <strain evidence="1 2">DD02</strain>
    </source>
</reference>
<protein>
    <submittedName>
        <fullName evidence="1">Uncharacterized protein</fullName>
    </submittedName>
</protein>
<dbReference type="PATRIC" id="fig|315405.11.peg.1475"/>
<sequence>MDKQDVKMIHGNSMAFVEELVDTVLTIKERYKLDEQTALEICKLSATLYNNSMAFVRKHC</sequence>
<organism evidence="1 2">
    <name type="scientific">Streptococcus gallolyticus</name>
    <dbReference type="NCBI Taxonomy" id="315405"/>
    <lineage>
        <taxon>Bacteria</taxon>
        <taxon>Bacillati</taxon>
        <taxon>Bacillota</taxon>
        <taxon>Bacilli</taxon>
        <taxon>Lactobacillales</taxon>
        <taxon>Streptococcaceae</taxon>
        <taxon>Streptococcus</taxon>
    </lineage>
</organism>
<evidence type="ECO:0000313" key="2">
    <source>
        <dbReference type="Proteomes" id="UP000070198"/>
    </source>
</evidence>
<comment type="caution">
    <text evidence="1">The sequence shown here is derived from an EMBL/GenBank/DDBJ whole genome shotgun (WGS) entry which is preliminary data.</text>
</comment>
<gene>
    <name evidence="1" type="ORF">SGADD02_01233</name>
</gene>
<evidence type="ECO:0000313" key="1">
    <source>
        <dbReference type="EMBL" id="KXT67747.1"/>
    </source>
</evidence>
<name>A0A139MW04_9STRE</name>
<dbReference type="Proteomes" id="UP000070198">
    <property type="component" value="Unassembled WGS sequence"/>
</dbReference>
<dbReference type="AlphaFoldDB" id="A0A139MW04"/>